<evidence type="ECO:0000256" key="1">
    <source>
        <dbReference type="PROSITE-ProRule" id="PRU10141"/>
    </source>
</evidence>
<dbReference type="InterPro" id="IPR050617">
    <property type="entry name" value="E3_ligase_FN3/SPRY"/>
</dbReference>
<keyword evidence="1" id="KW-0547">Nucleotide-binding</keyword>
<reference evidence="4" key="1">
    <citation type="submission" date="2021-01" db="EMBL/GenBank/DDBJ databases">
        <authorList>
            <person name="Corre E."/>
            <person name="Pelletier E."/>
            <person name="Niang G."/>
            <person name="Scheremetjew M."/>
            <person name="Finn R."/>
            <person name="Kale V."/>
            <person name="Holt S."/>
            <person name="Cochrane G."/>
            <person name="Meng A."/>
            <person name="Brown T."/>
            <person name="Cohen L."/>
        </authorList>
    </citation>
    <scope>NUCLEOTIDE SEQUENCE</scope>
    <source>
        <strain evidence="4">NIES-2562</strain>
    </source>
</reference>
<dbReference type="EMBL" id="HBIB01018371">
    <property type="protein sequence ID" value="CAE0249710.1"/>
    <property type="molecule type" value="Transcribed_RNA"/>
</dbReference>
<protein>
    <recommendedName>
        <fullName evidence="3">Fibronectin type-III domain-containing protein</fullName>
    </recommendedName>
</protein>
<dbReference type="Pfam" id="PF00041">
    <property type="entry name" value="fn3"/>
    <property type="match status" value="3"/>
</dbReference>
<feature type="domain" description="Fibronectin type-III" evidence="3">
    <location>
        <begin position="453"/>
        <end position="561"/>
    </location>
</feature>
<dbReference type="PANTHER" id="PTHR24099:SF11">
    <property type="entry name" value="FIBRONECTIN TYPE III DOMAIN-CONTAINING 3BA-RELATED"/>
    <property type="match status" value="1"/>
</dbReference>
<sequence>MGCGASKQVGRSLGGERHVATSDSFPGQISEGNPPNDRVEVVEADRSTDDNRVERRGSDLKKLSESLLRQKLGLGEGANDVPEIAAHLVFSLLGGTQPSPIHSEARRSYAVEGVVPSSNSLHVSWTFPKNSGAAHGANMYVLEMMNESNVEVEDEEEKPSPGGSRVFSMGTLGPRRVYEGETCSCVVSHIQRGKKYDFRLIGVDDGGKAIWISNSEFVCAPDVPSAPPIPKLVEKAARRALLQFFLGEANGAAITQLSVSRTNVLQEDDTFMETIPMTGSPKKRSRSRSVEVEMDDLNPNSSYKVCARCTNKVGDGQWSQPLFVVTNPDVPSKVFGLVVKSVGRTHAALSWIQPTSNGRDVLKYEVEVLKQLPKSASREMLSDAVLHDGTSAYVVDVKMNVHVHMMGAPTDFSLEELDSAGNYGVRVAGTNAIGRGEWSEPVFFKTTAGAPNPPTTVTVAHVSSNDAKVQWKSPMSNGSPVSQYRLKLLLVGPIANSGVSEEEGDSEGEDSHWNIVYEGSLPEAKLSGLRPACRYLAVVEGKNEIGWGAPSRECEVVTHADVPLAPPNLEVKNVSDNTAFVVWGEADCRGGDLEEYVLEMCAVDEENGSSITVDDVTHSRSARKEEGGEAVQEHEDGFKQVYRGMERSYQVFHLRPGAQYAFRVFASNSIGFSPSSSIVIVKTHQNKALCDIRYADLKFGDVLGEGAFSIVYEGEWLGRKVAIKKLKDGDMTDDGQKKFKKRDYPPISTRARQHSQIYWGVF</sequence>
<feature type="compositionally biased region" description="Basic and acidic residues" evidence="2">
    <location>
        <begin position="37"/>
        <end position="58"/>
    </location>
</feature>
<proteinExistence type="predicted"/>
<dbReference type="SUPFAM" id="SSF56112">
    <property type="entry name" value="Protein kinase-like (PK-like)"/>
    <property type="match status" value="1"/>
</dbReference>
<feature type="domain" description="Fibronectin type-III" evidence="3">
    <location>
        <begin position="565"/>
        <end position="686"/>
    </location>
</feature>
<feature type="domain" description="Fibronectin type-III" evidence="3">
    <location>
        <begin position="226"/>
        <end position="329"/>
    </location>
</feature>
<dbReference type="AlphaFoldDB" id="A0A7S3D8D9"/>
<accession>A0A7S3D8D9</accession>
<feature type="compositionally biased region" description="Polar residues" evidence="2">
    <location>
        <begin position="21"/>
        <end position="33"/>
    </location>
</feature>
<dbReference type="InterPro" id="IPR003961">
    <property type="entry name" value="FN3_dom"/>
</dbReference>
<feature type="domain" description="Fibronectin type-III" evidence="3">
    <location>
        <begin position="330"/>
        <end position="449"/>
    </location>
</feature>
<evidence type="ECO:0000313" key="4">
    <source>
        <dbReference type="EMBL" id="CAE0249710.1"/>
    </source>
</evidence>
<dbReference type="InterPro" id="IPR013783">
    <property type="entry name" value="Ig-like_fold"/>
</dbReference>
<dbReference type="Gene3D" id="2.60.40.10">
    <property type="entry name" value="Immunoglobulins"/>
    <property type="match status" value="5"/>
</dbReference>
<evidence type="ECO:0000256" key="2">
    <source>
        <dbReference type="SAM" id="MobiDB-lite"/>
    </source>
</evidence>
<dbReference type="PANTHER" id="PTHR24099">
    <property type="entry name" value="E3 UBIQUITIN-PROTEIN LIGASE TRIM36-RELATED"/>
    <property type="match status" value="1"/>
</dbReference>
<dbReference type="PROSITE" id="PS00107">
    <property type="entry name" value="PROTEIN_KINASE_ATP"/>
    <property type="match status" value="1"/>
</dbReference>
<gene>
    <name evidence="4" type="ORF">PBIL07802_LOCUS11909</name>
</gene>
<dbReference type="CDD" id="cd00063">
    <property type="entry name" value="FN3"/>
    <property type="match status" value="5"/>
</dbReference>
<keyword evidence="1" id="KW-0067">ATP-binding</keyword>
<dbReference type="InterPro" id="IPR036116">
    <property type="entry name" value="FN3_sf"/>
</dbReference>
<dbReference type="InterPro" id="IPR011009">
    <property type="entry name" value="Kinase-like_dom_sf"/>
</dbReference>
<dbReference type="Gene3D" id="3.30.200.20">
    <property type="entry name" value="Phosphorylase Kinase, domain 1"/>
    <property type="match status" value="1"/>
</dbReference>
<dbReference type="SUPFAM" id="SSF49265">
    <property type="entry name" value="Fibronectin type III"/>
    <property type="match status" value="3"/>
</dbReference>
<dbReference type="SMART" id="SM00060">
    <property type="entry name" value="FN3"/>
    <property type="match status" value="5"/>
</dbReference>
<dbReference type="PROSITE" id="PS50853">
    <property type="entry name" value="FN3"/>
    <property type="match status" value="4"/>
</dbReference>
<feature type="region of interest" description="Disordered" evidence="2">
    <location>
        <begin position="1"/>
        <end position="58"/>
    </location>
</feature>
<organism evidence="4">
    <name type="scientific">Palpitomonas bilix</name>
    <dbReference type="NCBI Taxonomy" id="652834"/>
    <lineage>
        <taxon>Eukaryota</taxon>
        <taxon>Eukaryota incertae sedis</taxon>
    </lineage>
</organism>
<evidence type="ECO:0000259" key="3">
    <source>
        <dbReference type="PROSITE" id="PS50853"/>
    </source>
</evidence>
<feature type="binding site" evidence="1">
    <location>
        <position position="725"/>
    </location>
    <ligand>
        <name>ATP</name>
        <dbReference type="ChEBI" id="CHEBI:30616"/>
    </ligand>
</feature>
<dbReference type="GO" id="GO:0005524">
    <property type="term" value="F:ATP binding"/>
    <property type="evidence" value="ECO:0007669"/>
    <property type="project" value="UniProtKB-UniRule"/>
</dbReference>
<name>A0A7S3D8D9_9EUKA</name>
<dbReference type="InterPro" id="IPR017441">
    <property type="entry name" value="Protein_kinase_ATP_BS"/>
</dbReference>